<gene>
    <name evidence="5" type="ORF">Q9L58_006298</name>
</gene>
<evidence type="ECO:0000256" key="1">
    <source>
        <dbReference type="ARBA" id="ARBA00022553"/>
    </source>
</evidence>
<dbReference type="InterPro" id="IPR008854">
    <property type="entry name" value="TPMT"/>
</dbReference>
<keyword evidence="6" id="KW-1185">Reference proteome</keyword>
<keyword evidence="2" id="KW-0489">Methyltransferase</keyword>
<dbReference type="PANTHER" id="PTHR32183:SF6">
    <property type="entry name" value="CYSTEINE SULFINATE DESULFINASE_CYSTEINE DESULFURASE AND RELATED ENZYMES"/>
    <property type="match status" value="1"/>
</dbReference>
<dbReference type="Gene3D" id="3.40.50.150">
    <property type="entry name" value="Vaccinia Virus protein VP39"/>
    <property type="match status" value="1"/>
</dbReference>
<evidence type="ECO:0000256" key="4">
    <source>
        <dbReference type="ARBA" id="ARBA00022691"/>
    </source>
</evidence>
<evidence type="ECO:0000313" key="6">
    <source>
        <dbReference type="Proteomes" id="UP001447188"/>
    </source>
</evidence>
<protein>
    <recommendedName>
        <fullName evidence="7">S-adenosyl-L-methionine-dependent methyltransferase</fullName>
    </recommendedName>
</protein>
<comment type="caution">
    <text evidence="5">The sequence shown here is derived from an EMBL/GenBank/DDBJ whole genome shotgun (WGS) entry which is preliminary data.</text>
</comment>
<evidence type="ECO:0000313" key="5">
    <source>
        <dbReference type="EMBL" id="KAL0634781.1"/>
    </source>
</evidence>
<dbReference type="EMBL" id="JBBBZM010000085">
    <property type="protein sequence ID" value="KAL0634781.1"/>
    <property type="molecule type" value="Genomic_DNA"/>
</dbReference>
<dbReference type="InterPro" id="IPR029063">
    <property type="entry name" value="SAM-dependent_MTases_sf"/>
</dbReference>
<keyword evidence="4" id="KW-0949">S-adenosyl-L-methionine</keyword>
<proteinExistence type="predicted"/>
<reference evidence="5 6" key="1">
    <citation type="submission" date="2024-02" db="EMBL/GenBank/DDBJ databases">
        <title>Discinaceae phylogenomics.</title>
        <authorList>
            <person name="Dirks A.C."/>
            <person name="James T.Y."/>
        </authorList>
    </citation>
    <scope>NUCLEOTIDE SEQUENCE [LARGE SCALE GENOMIC DNA]</scope>
    <source>
        <strain evidence="5 6">ACD0624</strain>
    </source>
</reference>
<evidence type="ECO:0000256" key="3">
    <source>
        <dbReference type="ARBA" id="ARBA00022679"/>
    </source>
</evidence>
<keyword evidence="3" id="KW-0808">Transferase</keyword>
<accession>A0ABR3GGV7</accession>
<organism evidence="5 6">
    <name type="scientific">Discina gigas</name>
    <dbReference type="NCBI Taxonomy" id="1032678"/>
    <lineage>
        <taxon>Eukaryota</taxon>
        <taxon>Fungi</taxon>
        <taxon>Dikarya</taxon>
        <taxon>Ascomycota</taxon>
        <taxon>Pezizomycotina</taxon>
        <taxon>Pezizomycetes</taxon>
        <taxon>Pezizales</taxon>
        <taxon>Discinaceae</taxon>
        <taxon>Discina</taxon>
    </lineage>
</organism>
<keyword evidence="1" id="KW-0597">Phosphoprotein</keyword>
<dbReference type="PANTHER" id="PTHR32183">
    <property type="match status" value="1"/>
</dbReference>
<dbReference type="SUPFAM" id="SSF53335">
    <property type="entry name" value="S-adenosyl-L-methionine-dependent methyltransferases"/>
    <property type="match status" value="1"/>
</dbReference>
<evidence type="ECO:0000256" key="2">
    <source>
        <dbReference type="ARBA" id="ARBA00022603"/>
    </source>
</evidence>
<name>A0ABR3GGV7_9PEZI</name>
<sequence length="279" mass="31120">MLPALAPTNTKDMFHTVEDILQPTEARERFRKHFLAAPVEEEGQKWSELWDNRDFLPWDKGVASPALVDLLATKQDHEFFVAHDNQTGKKKRALVPGCGRGYDVLLLAEHGYDTVGVDISATAIVDAKAWVDVQLDKMEASGVAVPKGKIELVAGDFFNNDWIESLGIEVQGGFDIIYDYAFLVALNPSLRTKVAARMAQLLAPQTGLLVALEYPLFRPSSTGGPPHGIKSEDYEQLFGKKFEKKMHYKPDRTHKVGEGSDMVSVWKRQPAKMQAPLEN</sequence>
<dbReference type="Proteomes" id="UP001447188">
    <property type="component" value="Unassembled WGS sequence"/>
</dbReference>
<dbReference type="Pfam" id="PF05724">
    <property type="entry name" value="TPMT"/>
    <property type="match status" value="1"/>
</dbReference>
<dbReference type="PROSITE" id="PS51585">
    <property type="entry name" value="SAM_MT_TPMT"/>
    <property type="match status" value="1"/>
</dbReference>
<evidence type="ECO:0008006" key="7">
    <source>
        <dbReference type="Google" id="ProtNLM"/>
    </source>
</evidence>
<dbReference type="CDD" id="cd02440">
    <property type="entry name" value="AdoMet_MTases"/>
    <property type="match status" value="1"/>
</dbReference>